<keyword evidence="3" id="KW-0813">Transport</keyword>
<keyword evidence="5 7" id="KW-1133">Transmembrane helix</keyword>
<comment type="similarity">
    <text evidence="2">Belongs to the monovalent cation:proton antiporter 2 (CPA2) transporter (TC 2.A.37) family.</text>
</comment>
<feature type="transmembrane region" description="Helical" evidence="7">
    <location>
        <begin position="328"/>
        <end position="351"/>
    </location>
</feature>
<feature type="transmembrane region" description="Helical" evidence="7">
    <location>
        <begin position="184"/>
        <end position="205"/>
    </location>
</feature>
<dbReference type="GO" id="GO:1902600">
    <property type="term" value="P:proton transmembrane transport"/>
    <property type="evidence" value="ECO:0007669"/>
    <property type="project" value="InterPro"/>
</dbReference>
<dbReference type="InterPro" id="IPR038770">
    <property type="entry name" value="Na+/solute_symporter_sf"/>
</dbReference>
<gene>
    <name evidence="9" type="ORF">UFOPK1766_00582</name>
</gene>
<feature type="transmembrane region" description="Helical" evidence="7">
    <location>
        <begin position="92"/>
        <end position="112"/>
    </location>
</feature>
<dbReference type="GO" id="GO:0016020">
    <property type="term" value="C:membrane"/>
    <property type="evidence" value="ECO:0007669"/>
    <property type="project" value="UniProtKB-SubCell"/>
</dbReference>
<dbReference type="AlphaFoldDB" id="A0A6J6F441"/>
<feature type="transmembrane region" description="Helical" evidence="7">
    <location>
        <begin position="118"/>
        <end position="139"/>
    </location>
</feature>
<dbReference type="GO" id="GO:0015297">
    <property type="term" value="F:antiporter activity"/>
    <property type="evidence" value="ECO:0007669"/>
    <property type="project" value="InterPro"/>
</dbReference>
<evidence type="ECO:0000256" key="1">
    <source>
        <dbReference type="ARBA" id="ARBA00004141"/>
    </source>
</evidence>
<feature type="transmembrane region" description="Helical" evidence="7">
    <location>
        <begin position="160"/>
        <end position="178"/>
    </location>
</feature>
<evidence type="ECO:0000256" key="4">
    <source>
        <dbReference type="ARBA" id="ARBA00022692"/>
    </source>
</evidence>
<evidence type="ECO:0000256" key="2">
    <source>
        <dbReference type="ARBA" id="ARBA00005551"/>
    </source>
</evidence>
<organism evidence="9">
    <name type="scientific">freshwater metagenome</name>
    <dbReference type="NCBI Taxonomy" id="449393"/>
    <lineage>
        <taxon>unclassified sequences</taxon>
        <taxon>metagenomes</taxon>
        <taxon>ecological metagenomes</taxon>
    </lineage>
</organism>
<dbReference type="PANTHER" id="PTHR42751:SF6">
    <property type="entry name" value="CONSERVED INTEGRAL MEMBRANE TRANSPORT PROTEIN-RELATED"/>
    <property type="match status" value="1"/>
</dbReference>
<evidence type="ECO:0000256" key="7">
    <source>
        <dbReference type="SAM" id="Phobius"/>
    </source>
</evidence>
<accession>A0A6J6F441</accession>
<feature type="transmembrane region" description="Helical" evidence="7">
    <location>
        <begin position="357"/>
        <end position="375"/>
    </location>
</feature>
<sequence>MAATIVETAPLVLNVGVVLLAAATMGFVARKFGLPAVFGYILTGLLVSPFTPGFVADNNQLALLADIGVVLLLFEVGIEIDLKRMSKENRSILWGAPAQVAIGVLIGTPVFLYLDVPIFGALLLSLSIAISSSVVIVNITRSPRRTINSATGDAMLGWTVVQDIIGVSAAVIILTAFGESEKSLPIAIGGLFGFILLAYACSKLLPKLLRMVRWERDLFLIYSVSVGLVLAALGTVVFGIPMALAAFIAGLSINQSQDTDEVRKAILPFRDLFAVLFFVVIGTLIQPSKLSEAWPFALLFLLLVVVSKTIPTALLARLGRLEVQKIQFGVGISQIGEFSFVLGSIAFAQAAITEAQYTGLLVAVVISIVASSLLVRKVGNKPIRKL</sequence>
<evidence type="ECO:0000259" key="8">
    <source>
        <dbReference type="Pfam" id="PF00999"/>
    </source>
</evidence>
<name>A0A6J6F441_9ZZZZ</name>
<reference evidence="9" key="1">
    <citation type="submission" date="2020-05" db="EMBL/GenBank/DDBJ databases">
        <authorList>
            <person name="Chiriac C."/>
            <person name="Salcher M."/>
            <person name="Ghai R."/>
            <person name="Kavagutti S V."/>
        </authorList>
    </citation>
    <scope>NUCLEOTIDE SEQUENCE</scope>
</reference>
<keyword evidence="6 7" id="KW-0472">Membrane</keyword>
<dbReference type="InterPro" id="IPR006153">
    <property type="entry name" value="Cation/H_exchanger_TM"/>
</dbReference>
<dbReference type="Gene3D" id="1.20.1530.20">
    <property type="match status" value="1"/>
</dbReference>
<feature type="transmembrane region" description="Helical" evidence="7">
    <location>
        <begin position="61"/>
        <end position="80"/>
    </location>
</feature>
<dbReference type="PANTHER" id="PTHR42751">
    <property type="entry name" value="SODIUM/HYDROGEN EXCHANGER FAMILY/TRKA DOMAIN PROTEIN"/>
    <property type="match status" value="1"/>
</dbReference>
<proteinExistence type="inferred from homology"/>
<feature type="transmembrane region" description="Helical" evidence="7">
    <location>
        <begin position="217"/>
        <end position="234"/>
    </location>
</feature>
<dbReference type="Pfam" id="PF00999">
    <property type="entry name" value="Na_H_Exchanger"/>
    <property type="match status" value="1"/>
</dbReference>
<feature type="domain" description="Cation/H+ exchanger transmembrane" evidence="8">
    <location>
        <begin position="20"/>
        <end position="370"/>
    </location>
</feature>
<evidence type="ECO:0000256" key="3">
    <source>
        <dbReference type="ARBA" id="ARBA00022448"/>
    </source>
</evidence>
<comment type="subcellular location">
    <subcellularLocation>
        <location evidence="1">Membrane</location>
        <topology evidence="1">Multi-pass membrane protein</topology>
    </subcellularLocation>
</comment>
<evidence type="ECO:0000313" key="9">
    <source>
        <dbReference type="EMBL" id="CAB4583316.1"/>
    </source>
</evidence>
<evidence type="ECO:0000256" key="6">
    <source>
        <dbReference type="ARBA" id="ARBA00023136"/>
    </source>
</evidence>
<dbReference type="EMBL" id="CAEZTW010000095">
    <property type="protein sequence ID" value="CAB4583316.1"/>
    <property type="molecule type" value="Genomic_DNA"/>
</dbReference>
<keyword evidence="4 7" id="KW-0812">Transmembrane</keyword>
<protein>
    <submittedName>
        <fullName evidence="9">Unannotated protein</fullName>
    </submittedName>
</protein>
<feature type="transmembrane region" description="Helical" evidence="7">
    <location>
        <begin position="12"/>
        <end position="29"/>
    </location>
</feature>
<feature type="transmembrane region" description="Helical" evidence="7">
    <location>
        <begin position="36"/>
        <end position="55"/>
    </location>
</feature>
<feature type="transmembrane region" description="Helical" evidence="7">
    <location>
        <begin position="293"/>
        <end position="316"/>
    </location>
</feature>
<evidence type="ECO:0000256" key="5">
    <source>
        <dbReference type="ARBA" id="ARBA00022989"/>
    </source>
</evidence>